<evidence type="ECO:0000313" key="3">
    <source>
        <dbReference type="Proteomes" id="UP000199111"/>
    </source>
</evidence>
<dbReference type="Gene3D" id="3.30.200.20">
    <property type="entry name" value="Phosphorylase Kinase, domain 1"/>
    <property type="match status" value="1"/>
</dbReference>
<dbReference type="InterPro" id="IPR011009">
    <property type="entry name" value="Kinase-like_dom_sf"/>
</dbReference>
<dbReference type="GeneID" id="96302879"/>
<protein>
    <submittedName>
        <fullName evidence="2">Phosphotransferase enzyme family protein</fullName>
    </submittedName>
</protein>
<dbReference type="PANTHER" id="PTHR21310:SF15">
    <property type="entry name" value="AMINOGLYCOSIDE PHOSPHOTRANSFERASE DOMAIN-CONTAINING PROTEIN"/>
    <property type="match status" value="1"/>
</dbReference>
<name>A0A1I4D982_9ACTN</name>
<evidence type="ECO:0000313" key="2">
    <source>
        <dbReference type="EMBL" id="SFK90158.1"/>
    </source>
</evidence>
<keyword evidence="2" id="KW-0808">Transferase</keyword>
<dbReference type="RefSeq" id="WP_093891404.1">
    <property type="nucleotide sequence ID" value="NZ_FOQY01000040.1"/>
</dbReference>
<reference evidence="3" key="1">
    <citation type="submission" date="2016-10" db="EMBL/GenBank/DDBJ databases">
        <authorList>
            <person name="Varghese N."/>
            <person name="Submissions S."/>
        </authorList>
    </citation>
    <scope>NUCLEOTIDE SEQUENCE [LARGE SCALE GENOMIC DNA]</scope>
    <source>
        <strain evidence="3">CGMCC 4.2126</strain>
    </source>
</reference>
<gene>
    <name evidence="2" type="ORF">SAMN05216275_14036</name>
</gene>
<dbReference type="InterPro" id="IPR002575">
    <property type="entry name" value="Aminoglycoside_PTrfase"/>
</dbReference>
<dbReference type="EMBL" id="FOQY01000040">
    <property type="protein sequence ID" value="SFK90158.1"/>
    <property type="molecule type" value="Genomic_DNA"/>
</dbReference>
<dbReference type="AlphaFoldDB" id="A0A1I4D982"/>
<evidence type="ECO:0000259" key="1">
    <source>
        <dbReference type="Pfam" id="PF01636"/>
    </source>
</evidence>
<dbReference type="SUPFAM" id="SSF56112">
    <property type="entry name" value="Protein kinase-like (PK-like)"/>
    <property type="match status" value="1"/>
</dbReference>
<dbReference type="InterPro" id="IPR051678">
    <property type="entry name" value="AGP_Transferase"/>
</dbReference>
<keyword evidence="3" id="KW-1185">Reference proteome</keyword>
<dbReference type="Proteomes" id="UP000199111">
    <property type="component" value="Unassembled WGS sequence"/>
</dbReference>
<dbReference type="Gene3D" id="3.90.1200.10">
    <property type="match status" value="1"/>
</dbReference>
<organism evidence="2 3">
    <name type="scientific">Streptosporangium canum</name>
    <dbReference type="NCBI Taxonomy" id="324952"/>
    <lineage>
        <taxon>Bacteria</taxon>
        <taxon>Bacillati</taxon>
        <taxon>Actinomycetota</taxon>
        <taxon>Actinomycetes</taxon>
        <taxon>Streptosporangiales</taxon>
        <taxon>Streptosporangiaceae</taxon>
        <taxon>Streptosporangium</taxon>
    </lineage>
</organism>
<proteinExistence type="predicted"/>
<sequence>MRFQPIERGAQAFQRPATEEEIQSICHRVFGADARAVSAVELGLGMYNTTYRVTVTGQERPVILRIAPEPERQFRSERQLMRNEYASVPWLTAIAPLMPRVIAADWSHEVIGRDWMVQSLLDGVPAPERLGAYPRSARAGFFRQMGAIAKSVHAVRGPHFGPVAGPPHTTWSQAVIASLQDIAADLDGLGLDAADLRKVTAVAADHHTVLDEITQPRMLSGDLWTVNVMLDDTAPEPLIIGVLDMDRTLWGDPSADWTIRMALARPGTERDAFWDGDGYGTLDRSASAVWRSRIYEARHIGAIRLERHRLGNAEGLRGTYDDLASVLAELT</sequence>
<accession>A0A1I4D982</accession>
<feature type="domain" description="Aminoglycoside phosphotransferase" evidence="1">
    <location>
        <begin position="41"/>
        <end position="280"/>
    </location>
</feature>
<dbReference type="Pfam" id="PF01636">
    <property type="entry name" value="APH"/>
    <property type="match status" value="1"/>
</dbReference>
<dbReference type="GO" id="GO:0016740">
    <property type="term" value="F:transferase activity"/>
    <property type="evidence" value="ECO:0007669"/>
    <property type="project" value="UniProtKB-KW"/>
</dbReference>
<dbReference type="PANTHER" id="PTHR21310">
    <property type="entry name" value="AMINOGLYCOSIDE PHOSPHOTRANSFERASE-RELATED-RELATED"/>
    <property type="match status" value="1"/>
</dbReference>